<dbReference type="AlphaFoldDB" id="A0AB34JAC9"/>
<organism evidence="1 2">
    <name type="scientific">Prymnesium parvum</name>
    <name type="common">Toxic golden alga</name>
    <dbReference type="NCBI Taxonomy" id="97485"/>
    <lineage>
        <taxon>Eukaryota</taxon>
        <taxon>Haptista</taxon>
        <taxon>Haptophyta</taxon>
        <taxon>Prymnesiophyceae</taxon>
        <taxon>Prymnesiales</taxon>
        <taxon>Prymnesiaceae</taxon>
        <taxon>Prymnesium</taxon>
    </lineage>
</organism>
<name>A0AB34JAC9_PRYPA</name>
<dbReference type="InterPro" id="IPR035892">
    <property type="entry name" value="C2_domain_sf"/>
</dbReference>
<comment type="caution">
    <text evidence="1">The sequence shown here is derived from an EMBL/GenBank/DDBJ whole genome shotgun (WGS) entry which is preliminary data.</text>
</comment>
<dbReference type="EMBL" id="JBGBPQ010000011">
    <property type="protein sequence ID" value="KAL1515720.1"/>
    <property type="molecule type" value="Genomic_DNA"/>
</dbReference>
<proteinExistence type="predicted"/>
<reference evidence="1 2" key="1">
    <citation type="journal article" date="2024" name="Science">
        <title>Giant polyketide synthase enzymes in the biosynthesis of giant marine polyether toxins.</title>
        <authorList>
            <person name="Fallon T.R."/>
            <person name="Shende V.V."/>
            <person name="Wierzbicki I.H."/>
            <person name="Pendleton A.L."/>
            <person name="Watervoot N.F."/>
            <person name="Auber R.P."/>
            <person name="Gonzalez D.J."/>
            <person name="Wisecaver J.H."/>
            <person name="Moore B.S."/>
        </authorList>
    </citation>
    <scope>NUCLEOTIDE SEQUENCE [LARGE SCALE GENOMIC DNA]</scope>
    <source>
        <strain evidence="1 2">12B1</strain>
    </source>
</reference>
<dbReference type="Gene3D" id="2.60.40.150">
    <property type="entry name" value="C2 domain"/>
    <property type="match status" value="1"/>
</dbReference>
<dbReference type="Proteomes" id="UP001515480">
    <property type="component" value="Unassembled WGS sequence"/>
</dbReference>
<keyword evidence="2" id="KW-1185">Reference proteome</keyword>
<evidence type="ECO:0000313" key="2">
    <source>
        <dbReference type="Proteomes" id="UP001515480"/>
    </source>
</evidence>
<gene>
    <name evidence="1" type="ORF">AB1Y20_002336</name>
</gene>
<protein>
    <submittedName>
        <fullName evidence="1">Uncharacterized protein</fullName>
    </submittedName>
</protein>
<sequence>MAAPLHSPPIHSAAVIDGLEDLHALSHALAPHPDAPDSPVTTFDVVRALSTCPSVKSSLELQGMTSPTFEAIEAWLLSRGTVDKAQLASLAPSERRAALLMFHQVERSHCPVDVDEESECVRRTVMYKAAKLLLQAQMLMPKNNWVQQQLAIARVSVLLHSWLRREPYEGVDTHPYPRLQLDVSVSAHSGEGVIRPGSLVRVEMLLIREHAIQPEDSHAKTEDRAALEAYWNYLEGVKPPGTPNSLLAAQPLVVTNPSQKALPAEVTFIAPPAPGTYALRVHIMSASVAGVELEQDVEFAVV</sequence>
<evidence type="ECO:0000313" key="1">
    <source>
        <dbReference type="EMBL" id="KAL1515720.1"/>
    </source>
</evidence>
<accession>A0AB34JAC9</accession>